<dbReference type="Proteomes" id="UP001299046">
    <property type="component" value="Unassembled WGS sequence"/>
</dbReference>
<gene>
    <name evidence="1" type="ORF">KV112_05525</name>
</gene>
<sequence>MNTAESESRYRFDVVGGSATDVVAAAGGWLYDRAAAGWDVTVLLRDVGDTRPLEILGVRALELASVLKQWEQWPHPQTIAVCAEMFARDDRVRDGVRDALEHGGTEVILWGAVPAELDSDVDMREHRLSAAARVFKAQALMAAGADPAAATARVELFRRGPAECPSVAADLSPAS</sequence>
<keyword evidence="2" id="KW-1185">Reference proteome</keyword>
<comment type="caution">
    <text evidence="1">The sequence shown here is derived from an EMBL/GenBank/DDBJ whole genome shotgun (WGS) entry which is preliminary data.</text>
</comment>
<name>A0ABU5YGN6_9MYCO</name>
<protein>
    <submittedName>
        <fullName evidence="1">Uncharacterized protein</fullName>
    </submittedName>
</protein>
<accession>A0ABU5YGN6</accession>
<dbReference type="RefSeq" id="WP_224864529.1">
    <property type="nucleotide sequence ID" value="NZ_JAYJJS010000006.1"/>
</dbReference>
<proteinExistence type="predicted"/>
<evidence type="ECO:0000313" key="1">
    <source>
        <dbReference type="EMBL" id="MEB3049206.1"/>
    </source>
</evidence>
<dbReference type="EMBL" id="JAYJJT010000005">
    <property type="protein sequence ID" value="MEB3049206.1"/>
    <property type="molecule type" value="Genomic_DNA"/>
</dbReference>
<reference evidence="1 2" key="1">
    <citation type="submission" date="2023-12" db="EMBL/GenBank/DDBJ databases">
        <title>Description of new species of Mycobacterium terrae complex isolated from sewage at the Sao Paulo Zoological Park Foundation in Brazil.</title>
        <authorList>
            <person name="Romagnoli C.L."/>
            <person name="Conceicao E.C."/>
            <person name="Machado E."/>
            <person name="Barreto L.B.P.F."/>
            <person name="Sharma A."/>
            <person name="Silva N.M."/>
            <person name="Marques L.E."/>
            <person name="Juliana M.A."/>
            <person name="Lourenco M.C.S."/>
            <person name="Digiampietri L.A."/>
            <person name="Suffys P.N."/>
            <person name="Viana-Niero C."/>
        </authorList>
    </citation>
    <scope>NUCLEOTIDE SEQUENCE [LARGE SCALE GENOMIC DNA]</scope>
    <source>
        <strain evidence="1 2">MYC123</strain>
    </source>
</reference>
<evidence type="ECO:0000313" key="2">
    <source>
        <dbReference type="Proteomes" id="UP001299046"/>
    </source>
</evidence>
<organism evidence="1 2">
    <name type="scientific">[Mycobacterium] zoologicum</name>
    <dbReference type="NCBI Taxonomy" id="2872311"/>
    <lineage>
        <taxon>Bacteria</taxon>
        <taxon>Bacillati</taxon>
        <taxon>Actinomycetota</taxon>
        <taxon>Actinomycetes</taxon>
        <taxon>Mycobacteriales</taxon>
        <taxon>Mycobacteriaceae</taxon>
        <taxon>Mycolicibacter</taxon>
    </lineage>
</organism>